<sequence>SKRAGRWPWVVGEAKVPSQVDCWINVVQERGQVPVWQWLVERGAARHRWALQGSEGLRGVEWRCKVQRGAARRRGAL</sequence>
<organism evidence="1 2">
    <name type="scientific">Ostreobium quekettii</name>
    <dbReference type="NCBI Taxonomy" id="121088"/>
    <lineage>
        <taxon>Eukaryota</taxon>
        <taxon>Viridiplantae</taxon>
        <taxon>Chlorophyta</taxon>
        <taxon>core chlorophytes</taxon>
        <taxon>Ulvophyceae</taxon>
        <taxon>TCBD clade</taxon>
        <taxon>Bryopsidales</taxon>
        <taxon>Ostreobineae</taxon>
        <taxon>Ostreobiaceae</taxon>
        <taxon>Ostreobium</taxon>
    </lineage>
</organism>
<dbReference type="Proteomes" id="UP000708148">
    <property type="component" value="Unassembled WGS sequence"/>
</dbReference>
<feature type="non-terminal residue" evidence="1">
    <location>
        <position position="1"/>
    </location>
</feature>
<evidence type="ECO:0000313" key="1">
    <source>
        <dbReference type="EMBL" id="CAD7696489.1"/>
    </source>
</evidence>
<comment type="caution">
    <text evidence="1">The sequence shown here is derived from an EMBL/GenBank/DDBJ whole genome shotgun (WGS) entry which is preliminary data.</text>
</comment>
<name>A0A8S1ISI0_9CHLO</name>
<evidence type="ECO:0000313" key="2">
    <source>
        <dbReference type="Proteomes" id="UP000708148"/>
    </source>
</evidence>
<reference evidence="1" key="1">
    <citation type="submission" date="2020-12" db="EMBL/GenBank/DDBJ databases">
        <authorList>
            <person name="Iha C."/>
        </authorList>
    </citation>
    <scope>NUCLEOTIDE SEQUENCE</scope>
</reference>
<keyword evidence="2" id="KW-1185">Reference proteome</keyword>
<dbReference type="AlphaFoldDB" id="A0A8S1ISI0"/>
<proteinExistence type="predicted"/>
<accession>A0A8S1ISI0</accession>
<protein>
    <submittedName>
        <fullName evidence="1">Uncharacterized protein</fullName>
    </submittedName>
</protein>
<gene>
    <name evidence="1" type="ORF">OSTQU699_LOCUS1850</name>
</gene>
<dbReference type="EMBL" id="CAJHUC010000485">
    <property type="protein sequence ID" value="CAD7696489.1"/>
    <property type="molecule type" value="Genomic_DNA"/>
</dbReference>